<dbReference type="Proteomes" id="UP001308005">
    <property type="component" value="Unassembled WGS sequence"/>
</dbReference>
<sequence length="451" mass="48770">MATPSTASEYQAWISDPSNAAYRVLCLSMYDSSGHAITLADRPFVGGINGSTPFDDWIIDLPTWEVRIDDVVAGGAFSAVNPADETWHGYTFKDFFIDIYGGDTRWPFSAFVNLFSGVINDARPMRDVWKFQFRSIAHLLDMPIRAGTLAGKNVCIGKCFNVSPRLINASTLQFEAAGNGYNLLTVRNGGVDITGNATQAATAGTFTLNLSPDREVTADVTNTTTQTVASAASWLCNQAAVTWGGFAGASVARQNSVIGQYITGDETYLDVLEVLARSVNCHLIFTANAVKMAYLDTAATITIGMDDTIDGSIEHVETVTPASVVSVGYKPCWTVQDIGSLAGIAQPNGGQYAASEIVTSLDATAGRVNQPDHRSTALYNYSDAGRELGRLWERRTLQREIWRMDIHSIGGLLQIGQRVDFTGHDDLPFNGANIISMTQRNATITTIEVMT</sequence>
<organism evidence="1 2">
    <name type="scientific">Candidatus Thiothrix phosphatis</name>
    <dbReference type="NCBI Taxonomy" id="3112415"/>
    <lineage>
        <taxon>Bacteria</taxon>
        <taxon>Pseudomonadati</taxon>
        <taxon>Pseudomonadota</taxon>
        <taxon>Gammaproteobacteria</taxon>
        <taxon>Thiotrichales</taxon>
        <taxon>Thiotrichaceae</taxon>
        <taxon>Thiothrix</taxon>
    </lineage>
</organism>
<dbReference type="EMBL" id="JAYMYJ010000029">
    <property type="protein sequence ID" value="MEB4590030.1"/>
    <property type="molecule type" value="Genomic_DNA"/>
</dbReference>
<comment type="caution">
    <text evidence="1">The sequence shown here is derived from an EMBL/GenBank/DDBJ whole genome shotgun (WGS) entry which is preliminary data.</text>
</comment>
<evidence type="ECO:0000313" key="2">
    <source>
        <dbReference type="Proteomes" id="UP001308005"/>
    </source>
</evidence>
<name>A0ABU6CTB4_9GAMM</name>
<keyword evidence="2" id="KW-1185">Reference proteome</keyword>
<dbReference type="RefSeq" id="WP_324693260.1">
    <property type="nucleotide sequence ID" value="NZ_JAYMYJ010000029.1"/>
</dbReference>
<reference evidence="2" key="1">
    <citation type="submission" date="2023-07" db="EMBL/GenBank/DDBJ databases">
        <title>The carbon used by Thiothrix.</title>
        <authorList>
            <person name="Chen L."/>
        </authorList>
    </citation>
    <scope>NUCLEOTIDE SEQUENCE [LARGE SCALE GENOMIC DNA]</scope>
</reference>
<evidence type="ECO:0000313" key="1">
    <source>
        <dbReference type="EMBL" id="MEB4590030.1"/>
    </source>
</evidence>
<evidence type="ECO:0008006" key="3">
    <source>
        <dbReference type="Google" id="ProtNLM"/>
    </source>
</evidence>
<protein>
    <recommendedName>
        <fullName evidence="3">Tip attachment protein J domain-containing protein</fullName>
    </recommendedName>
</protein>
<gene>
    <name evidence="1" type="ORF">VSS37_03470</name>
</gene>
<accession>A0ABU6CTB4</accession>
<proteinExistence type="predicted"/>